<evidence type="ECO:0000256" key="1">
    <source>
        <dbReference type="SAM" id="MobiDB-lite"/>
    </source>
</evidence>
<dbReference type="RefSeq" id="WP_136449162.1">
    <property type="nucleotide sequence ID" value="NZ_SSXH01000597.1"/>
</dbReference>
<protein>
    <submittedName>
        <fullName evidence="3">Uncharacterized protein</fullName>
    </submittedName>
</protein>
<feature type="transmembrane region" description="Helical" evidence="2">
    <location>
        <begin position="58"/>
        <end position="75"/>
    </location>
</feature>
<feature type="transmembrane region" description="Helical" evidence="2">
    <location>
        <begin position="95"/>
        <end position="112"/>
    </location>
</feature>
<gene>
    <name evidence="3" type="ORF">E7Y31_18490</name>
</gene>
<evidence type="ECO:0000313" key="3">
    <source>
        <dbReference type="EMBL" id="THJ54882.1"/>
    </source>
</evidence>
<feature type="transmembrane region" description="Helical" evidence="2">
    <location>
        <begin position="36"/>
        <end position="52"/>
    </location>
</feature>
<accession>A0A4V6S7U8</accession>
<feature type="region of interest" description="Disordered" evidence="1">
    <location>
        <begin position="138"/>
        <end position="157"/>
    </location>
</feature>
<dbReference type="AlphaFoldDB" id="A0A4V6S7U8"/>
<reference evidence="3 4" key="1">
    <citation type="submission" date="2019-04" db="EMBL/GenBank/DDBJ databases">
        <title>Draft genome sequences for three unisolated Alnus-infective Frankia Sp+ strains, AgTrS, AiOr and AvVan, the first sequenced Frankia strains able to sporulate in-planta.</title>
        <authorList>
            <person name="Bethencourt L."/>
            <person name="Vautrin F."/>
            <person name="Taib N."/>
            <person name="Dubost A."/>
            <person name="Castro-Garcia L."/>
            <person name="Imbaud O."/>
            <person name="Abrouk D."/>
            <person name="Fournier P."/>
            <person name="Briolay J."/>
            <person name="Nguyen A."/>
            <person name="Normand P."/>
            <person name="Fernandez M.P."/>
            <person name="Brochier-Armanet C."/>
            <person name="Herrera-Belaroussi A."/>
        </authorList>
    </citation>
    <scope>NUCLEOTIDE SEQUENCE [LARGE SCALE GENOMIC DNA]</scope>
    <source>
        <strain evidence="3 4">AvVan</strain>
    </source>
</reference>
<keyword evidence="4" id="KW-1185">Reference proteome</keyword>
<proteinExistence type="predicted"/>
<dbReference type="Proteomes" id="UP000305282">
    <property type="component" value="Unassembled WGS sequence"/>
</dbReference>
<evidence type="ECO:0000313" key="4">
    <source>
        <dbReference type="Proteomes" id="UP000305282"/>
    </source>
</evidence>
<feature type="compositionally biased region" description="Acidic residues" evidence="1">
    <location>
        <begin position="147"/>
        <end position="157"/>
    </location>
</feature>
<keyword evidence="2" id="KW-0812">Transmembrane</keyword>
<sequence>MTLEPIAADRPRTPARRLAERLPQPPDIGLRLRAQTLPLLVIGLVWVAGAAAAGLPGALGWTVTGWTTAVLAVGGWRARRDTVAGSPARRRRRRYLLLVVACGCGWLVLAAAGGPSGWHAVILVTGGYATAAPTWRRHHIPTRTDPEPDPEPEPEPEFDAPDWIDLIPEVWAETLAAKDRVLAGSRLAERGSAPTGVTWTIRLAPGRHTTATAVAAGPLIASGLGMPLDRVTVDKHHSGDGDKAHLLVVHEGEGNPLRRKHPFPGVDEALNVETGFARLGVHADLDHAL</sequence>
<dbReference type="EMBL" id="SSXH01000597">
    <property type="protein sequence ID" value="THJ54882.1"/>
    <property type="molecule type" value="Genomic_DNA"/>
</dbReference>
<evidence type="ECO:0000256" key="2">
    <source>
        <dbReference type="SAM" id="Phobius"/>
    </source>
</evidence>
<organism evidence="3 4">
    <name type="scientific">Candidatus Frankia alpina</name>
    <dbReference type="NCBI Taxonomy" id="2699483"/>
    <lineage>
        <taxon>Bacteria</taxon>
        <taxon>Bacillati</taxon>
        <taxon>Actinomycetota</taxon>
        <taxon>Actinomycetes</taxon>
        <taxon>Frankiales</taxon>
        <taxon>Frankiaceae</taxon>
        <taxon>Frankia</taxon>
    </lineage>
</organism>
<comment type="caution">
    <text evidence="3">The sequence shown here is derived from an EMBL/GenBank/DDBJ whole genome shotgun (WGS) entry which is preliminary data.</text>
</comment>
<keyword evidence="2" id="KW-1133">Transmembrane helix</keyword>
<name>A0A4V6S7U8_9ACTN</name>
<keyword evidence="2" id="KW-0472">Membrane</keyword>